<sequence>MDDGKLASCTIEVPLFPTPTRLPVNGFNGSLHDILFFTPSYRPDPYFADPFSTPITWSMIDAYGSRVAVHATSRGTCLGLLLTTLLYVLFITPQQKRWKRFHICLLLALITKVIDLLIICATAALPNVGYYPSYPFITNDLTGGYSSSYLSSTLARALLDIISTLCMFACLYIQAIATLAALRLTHRRIYWCLNIYLLLAAVAVLLTRLLLFVTRAYALCRQTSTPGLDLVRTDRANVATNTLALLSYCIVAICSVGKILRSRRSILLHDGGNKSYDSALALMALVLLESFVAPLVLTVMYIMQSTRASFATAETFILPVVLVVLPFGGLFSGTAASAGRREQQPARNGRRDRNKPITVPSIGPTMQSGGFPGLESERLDCGSNQSNARRLGNALSTANHELATIDAL</sequence>
<dbReference type="Pfam" id="PF02116">
    <property type="entry name" value="STE2"/>
    <property type="match status" value="1"/>
</dbReference>
<feature type="transmembrane region" description="Helical" evidence="2">
    <location>
        <begin position="161"/>
        <end position="182"/>
    </location>
</feature>
<feature type="transmembrane region" description="Helical" evidence="2">
    <location>
        <begin position="103"/>
        <end position="125"/>
    </location>
</feature>
<proteinExistence type="predicted"/>
<feature type="transmembrane region" description="Helical" evidence="2">
    <location>
        <begin position="194"/>
        <end position="218"/>
    </location>
</feature>
<evidence type="ECO:0000256" key="2">
    <source>
        <dbReference type="SAM" id="Phobius"/>
    </source>
</evidence>
<feature type="transmembrane region" description="Helical" evidence="2">
    <location>
        <begin position="238"/>
        <end position="260"/>
    </location>
</feature>
<evidence type="ECO:0000256" key="1">
    <source>
        <dbReference type="SAM" id="MobiDB-lite"/>
    </source>
</evidence>
<dbReference type="Proteomes" id="UP000030752">
    <property type="component" value="Unassembled WGS sequence"/>
</dbReference>
<organism evidence="3 4">
    <name type="scientific">Cyphellophora europaea (strain CBS 101466)</name>
    <name type="common">Phialophora europaea</name>
    <dbReference type="NCBI Taxonomy" id="1220924"/>
    <lineage>
        <taxon>Eukaryota</taxon>
        <taxon>Fungi</taxon>
        <taxon>Dikarya</taxon>
        <taxon>Ascomycota</taxon>
        <taxon>Pezizomycotina</taxon>
        <taxon>Eurotiomycetes</taxon>
        <taxon>Chaetothyriomycetidae</taxon>
        <taxon>Chaetothyriales</taxon>
        <taxon>Cyphellophoraceae</taxon>
        <taxon>Cyphellophora</taxon>
    </lineage>
</organism>
<dbReference type="RefSeq" id="XP_008715191.1">
    <property type="nucleotide sequence ID" value="XM_008716969.1"/>
</dbReference>
<keyword evidence="2" id="KW-0812">Transmembrane</keyword>
<feature type="transmembrane region" description="Helical" evidence="2">
    <location>
        <begin position="67"/>
        <end position="91"/>
    </location>
</feature>
<dbReference type="eggNOG" id="ENOG502RPVQ">
    <property type="taxonomic scope" value="Eukaryota"/>
</dbReference>
<dbReference type="GO" id="GO:0016020">
    <property type="term" value="C:membrane"/>
    <property type="evidence" value="ECO:0007669"/>
    <property type="project" value="InterPro"/>
</dbReference>
<keyword evidence="2" id="KW-1133">Transmembrane helix</keyword>
<accession>W2S4E2</accession>
<dbReference type="EMBL" id="KB822718">
    <property type="protein sequence ID" value="ETN43455.1"/>
    <property type="molecule type" value="Genomic_DNA"/>
</dbReference>
<dbReference type="InParanoid" id="W2S4E2"/>
<reference evidence="3 4" key="1">
    <citation type="submission" date="2013-03" db="EMBL/GenBank/DDBJ databases">
        <title>The Genome Sequence of Phialophora europaea CBS 101466.</title>
        <authorList>
            <consortium name="The Broad Institute Genomics Platform"/>
            <person name="Cuomo C."/>
            <person name="de Hoog S."/>
            <person name="Gorbushina A."/>
            <person name="Walker B."/>
            <person name="Young S.K."/>
            <person name="Zeng Q."/>
            <person name="Gargeya S."/>
            <person name="Fitzgerald M."/>
            <person name="Haas B."/>
            <person name="Abouelleil A."/>
            <person name="Allen A.W."/>
            <person name="Alvarado L."/>
            <person name="Arachchi H.M."/>
            <person name="Berlin A.M."/>
            <person name="Chapman S.B."/>
            <person name="Gainer-Dewar J."/>
            <person name="Goldberg J."/>
            <person name="Griggs A."/>
            <person name="Gujja S."/>
            <person name="Hansen M."/>
            <person name="Howarth C."/>
            <person name="Imamovic A."/>
            <person name="Ireland A."/>
            <person name="Larimer J."/>
            <person name="McCowan C."/>
            <person name="Murphy C."/>
            <person name="Pearson M."/>
            <person name="Poon T.W."/>
            <person name="Priest M."/>
            <person name="Roberts A."/>
            <person name="Saif S."/>
            <person name="Shea T."/>
            <person name="Sisk P."/>
            <person name="Sykes S."/>
            <person name="Wortman J."/>
            <person name="Nusbaum C."/>
            <person name="Birren B."/>
        </authorList>
    </citation>
    <scope>NUCLEOTIDE SEQUENCE [LARGE SCALE GENOMIC DNA]</scope>
    <source>
        <strain evidence="3 4">CBS 101466</strain>
    </source>
</reference>
<feature type="region of interest" description="Disordered" evidence="1">
    <location>
        <begin position="336"/>
        <end position="368"/>
    </location>
</feature>
<dbReference type="AlphaFoldDB" id="W2S4E2"/>
<dbReference type="HOGENOM" id="CLU_674418_0_0_1"/>
<keyword evidence="2" id="KW-0472">Membrane</keyword>
<keyword evidence="4" id="KW-1185">Reference proteome</keyword>
<feature type="transmembrane region" description="Helical" evidence="2">
    <location>
        <begin position="316"/>
        <end position="338"/>
    </location>
</feature>
<evidence type="ECO:0000313" key="3">
    <source>
        <dbReference type="EMBL" id="ETN43455.1"/>
    </source>
</evidence>
<evidence type="ECO:0000313" key="4">
    <source>
        <dbReference type="Proteomes" id="UP000030752"/>
    </source>
</evidence>
<gene>
    <name evidence="3" type="ORF">HMPREF1541_02614</name>
</gene>
<dbReference type="VEuPathDB" id="FungiDB:HMPREF1541_02614"/>
<feature type="transmembrane region" description="Helical" evidence="2">
    <location>
        <begin position="280"/>
        <end position="304"/>
    </location>
</feature>
<dbReference type="GO" id="GO:0004932">
    <property type="term" value="F:mating-type factor pheromone receptor activity"/>
    <property type="evidence" value="ECO:0007669"/>
    <property type="project" value="InterPro"/>
</dbReference>
<dbReference type="InterPro" id="IPR000366">
    <property type="entry name" value="GPCR_STE2"/>
</dbReference>
<feature type="compositionally biased region" description="Basic and acidic residues" evidence="1">
    <location>
        <begin position="339"/>
        <end position="355"/>
    </location>
</feature>
<dbReference type="OrthoDB" id="4117766at2759"/>
<protein>
    <submittedName>
        <fullName evidence="3">Uncharacterized protein</fullName>
    </submittedName>
</protein>
<name>W2S4E2_CYPE1</name>
<dbReference type="GeneID" id="19969953"/>